<dbReference type="Gene3D" id="1.25.40.420">
    <property type="match status" value="1"/>
</dbReference>
<keyword evidence="4" id="KW-1185">Reference proteome</keyword>
<reference evidence="3 4" key="1">
    <citation type="journal article" date="2022" name="Nat. Ecol. Evol.">
        <title>A masculinizing supergene underlies an exaggerated male reproductive morph in a spider.</title>
        <authorList>
            <person name="Hendrickx F."/>
            <person name="De Corte Z."/>
            <person name="Sonet G."/>
            <person name="Van Belleghem S.M."/>
            <person name="Kostlbacher S."/>
            <person name="Vangestel C."/>
        </authorList>
    </citation>
    <scope>NUCLEOTIDE SEQUENCE [LARGE SCALE GENOMIC DNA]</scope>
    <source>
        <strain evidence="3">W744_W776</strain>
    </source>
</reference>
<dbReference type="Gene3D" id="3.30.710.10">
    <property type="entry name" value="Potassium Channel Kv1.1, Chain A"/>
    <property type="match status" value="1"/>
</dbReference>
<protein>
    <submittedName>
        <fullName evidence="3">Uncharacterized protein</fullName>
    </submittedName>
</protein>
<dbReference type="SUPFAM" id="SSF46565">
    <property type="entry name" value="Chaperone J-domain"/>
    <property type="match status" value="1"/>
</dbReference>
<dbReference type="CDD" id="cd06257">
    <property type="entry name" value="DnaJ"/>
    <property type="match status" value="1"/>
</dbReference>
<dbReference type="InterPro" id="IPR000210">
    <property type="entry name" value="BTB/POZ_dom"/>
</dbReference>
<organism evidence="3 4">
    <name type="scientific">Oedothorax gibbosus</name>
    <dbReference type="NCBI Taxonomy" id="931172"/>
    <lineage>
        <taxon>Eukaryota</taxon>
        <taxon>Metazoa</taxon>
        <taxon>Ecdysozoa</taxon>
        <taxon>Arthropoda</taxon>
        <taxon>Chelicerata</taxon>
        <taxon>Arachnida</taxon>
        <taxon>Araneae</taxon>
        <taxon>Araneomorphae</taxon>
        <taxon>Entelegynae</taxon>
        <taxon>Araneoidea</taxon>
        <taxon>Linyphiidae</taxon>
        <taxon>Erigoninae</taxon>
        <taxon>Oedothorax</taxon>
    </lineage>
</organism>
<dbReference type="Proteomes" id="UP000827092">
    <property type="component" value="Unassembled WGS sequence"/>
</dbReference>
<sequence>MGLDYYGILGIDKNATDLEIKKAYIQLALKYHPKKNKEENAKEHFFNIAEAYDVLSTPKRKAMYDKYGEEAIKRGISAPSEICAKESLEKYSFHGNPIKVFRNFFGEDNTGPEIERTFTLSVNEAFHGTVKSIDVPLKVVNESGTGTVDVVKKFTFKIPKEGVLGLHGNLPKWMALQHQLFVDRLHQTRAEIMTNSLFEMETPLDSDWRNLDKSGSLTKKDVLRWYIDSNLIKNRDCNIRSDFFDFGPVKKCKFYLVVCSNPNASYFTVGLCRVRQGGPSSRQHHHQDDSELDIKVAFSLLDMRDRCHHTCERTLKHGDDSVQASFDRTCYSTQHLMFLRSGCLVLHCALDVNELLKEDSPASNTQARSSTHSEDMTRDWAVDFRTLLNTGLHSDVVLKIGEQQIKAHRAILAARSPAFRAMFEHDTLEKNNNEVVITDLSMESMTDFLKFLYTGEIADLSAQELLALLVAADKYNIPKLKKQCSSALCPLITNEIALNVLVLSNLHCDEDLKNAAVQVVLDNAMEVMRSPEWLTFLKEYPEIANVIILNLAMKSFKVS</sequence>
<dbReference type="SUPFAM" id="SSF54695">
    <property type="entry name" value="POZ domain"/>
    <property type="match status" value="1"/>
</dbReference>
<dbReference type="PANTHER" id="PTHR24413">
    <property type="entry name" value="SPECKLE-TYPE POZ PROTEIN"/>
    <property type="match status" value="1"/>
</dbReference>
<name>A0AAV6UUU5_9ARAC</name>
<dbReference type="AlphaFoldDB" id="A0AAV6UUU5"/>
<evidence type="ECO:0000259" key="1">
    <source>
        <dbReference type="PROSITE" id="PS50076"/>
    </source>
</evidence>
<dbReference type="SMART" id="SM00225">
    <property type="entry name" value="BTB"/>
    <property type="match status" value="1"/>
</dbReference>
<feature type="domain" description="BTB" evidence="2">
    <location>
        <begin position="394"/>
        <end position="457"/>
    </location>
</feature>
<dbReference type="Pfam" id="PF00651">
    <property type="entry name" value="BTB"/>
    <property type="match status" value="1"/>
</dbReference>
<dbReference type="SMART" id="SM00271">
    <property type="entry name" value="DnaJ"/>
    <property type="match status" value="1"/>
</dbReference>
<gene>
    <name evidence="3" type="ORF">JTE90_029040</name>
</gene>
<dbReference type="Gene3D" id="1.10.287.110">
    <property type="entry name" value="DnaJ domain"/>
    <property type="match status" value="1"/>
</dbReference>
<evidence type="ECO:0000313" key="4">
    <source>
        <dbReference type="Proteomes" id="UP000827092"/>
    </source>
</evidence>
<dbReference type="Pfam" id="PF00226">
    <property type="entry name" value="DnaJ"/>
    <property type="match status" value="1"/>
</dbReference>
<evidence type="ECO:0000313" key="3">
    <source>
        <dbReference type="EMBL" id="KAG8188112.1"/>
    </source>
</evidence>
<accession>A0AAV6UUU5</accession>
<dbReference type="InterPro" id="IPR001623">
    <property type="entry name" value="DnaJ_domain"/>
</dbReference>
<dbReference type="PROSITE" id="PS50097">
    <property type="entry name" value="BTB"/>
    <property type="match status" value="1"/>
</dbReference>
<dbReference type="EMBL" id="JAFNEN010000248">
    <property type="protein sequence ID" value="KAG8188112.1"/>
    <property type="molecule type" value="Genomic_DNA"/>
</dbReference>
<comment type="caution">
    <text evidence="3">The sequence shown here is derived from an EMBL/GenBank/DDBJ whole genome shotgun (WGS) entry which is preliminary data.</text>
</comment>
<evidence type="ECO:0000259" key="2">
    <source>
        <dbReference type="PROSITE" id="PS50097"/>
    </source>
</evidence>
<dbReference type="PRINTS" id="PR00625">
    <property type="entry name" value="JDOMAIN"/>
</dbReference>
<feature type="domain" description="J" evidence="1">
    <location>
        <begin position="4"/>
        <end position="68"/>
    </location>
</feature>
<proteinExistence type="predicted"/>
<dbReference type="InterPro" id="IPR011333">
    <property type="entry name" value="SKP1/BTB/POZ_sf"/>
</dbReference>
<dbReference type="PROSITE" id="PS50076">
    <property type="entry name" value="DNAJ_2"/>
    <property type="match status" value="1"/>
</dbReference>
<dbReference type="InterPro" id="IPR036869">
    <property type="entry name" value="J_dom_sf"/>
</dbReference>